<comment type="caution">
    <text evidence="8">The sequence shown here is derived from an EMBL/GenBank/DDBJ whole genome shotgun (WGS) entry which is preliminary data.</text>
</comment>
<keyword evidence="2" id="KW-0547">Nucleotide-binding</keyword>
<gene>
    <name evidence="8" type="ORF">FWILDA_LOCUS9313</name>
</gene>
<feature type="compositionally biased region" description="Basic and acidic residues" evidence="6">
    <location>
        <begin position="792"/>
        <end position="807"/>
    </location>
</feature>
<keyword evidence="4" id="KW-0067">ATP-binding</keyword>
<dbReference type="GO" id="GO:0005524">
    <property type="term" value="F:ATP binding"/>
    <property type="evidence" value="ECO:0007669"/>
    <property type="project" value="UniProtKB-KW"/>
</dbReference>
<reference evidence="8" key="1">
    <citation type="submission" date="2022-08" db="EMBL/GenBank/DDBJ databases">
        <authorList>
            <person name="Kallberg Y."/>
            <person name="Tangrot J."/>
            <person name="Rosling A."/>
        </authorList>
    </citation>
    <scope>NUCLEOTIDE SEQUENCE</scope>
    <source>
        <strain evidence="8">Wild A</strain>
    </source>
</reference>
<organism evidence="8 9">
    <name type="scientific">Funneliformis geosporum</name>
    <dbReference type="NCBI Taxonomy" id="1117311"/>
    <lineage>
        <taxon>Eukaryota</taxon>
        <taxon>Fungi</taxon>
        <taxon>Fungi incertae sedis</taxon>
        <taxon>Mucoromycota</taxon>
        <taxon>Glomeromycotina</taxon>
        <taxon>Glomeromycetes</taxon>
        <taxon>Glomerales</taxon>
        <taxon>Glomeraceae</taxon>
        <taxon>Funneliformis</taxon>
    </lineage>
</organism>
<feature type="compositionally biased region" description="Low complexity" evidence="6">
    <location>
        <begin position="46"/>
        <end position="58"/>
    </location>
</feature>
<feature type="domain" description="AAA+ ATPase" evidence="7">
    <location>
        <begin position="602"/>
        <end position="739"/>
    </location>
</feature>
<dbReference type="GO" id="GO:0005741">
    <property type="term" value="C:mitochondrial outer membrane"/>
    <property type="evidence" value="ECO:0007669"/>
    <property type="project" value="UniProtKB-SubCell"/>
</dbReference>
<evidence type="ECO:0000256" key="3">
    <source>
        <dbReference type="ARBA" id="ARBA00022787"/>
    </source>
</evidence>
<feature type="region of interest" description="Disordered" evidence="6">
    <location>
        <begin position="792"/>
        <end position="818"/>
    </location>
</feature>
<dbReference type="InterPro" id="IPR003593">
    <property type="entry name" value="AAA+_ATPase"/>
</dbReference>
<protein>
    <submittedName>
        <fullName evidence="8">2624_t:CDS:1</fullName>
    </submittedName>
</protein>
<feature type="compositionally biased region" description="Basic and acidic residues" evidence="6">
    <location>
        <begin position="89"/>
        <end position="99"/>
    </location>
</feature>
<feature type="compositionally biased region" description="Polar residues" evidence="6">
    <location>
        <begin position="100"/>
        <end position="113"/>
    </location>
</feature>
<feature type="compositionally biased region" description="Low complexity" evidence="6">
    <location>
        <begin position="66"/>
        <end position="80"/>
    </location>
</feature>
<keyword evidence="5" id="KW-0496">Mitochondrion</keyword>
<dbReference type="Gene3D" id="1.10.8.60">
    <property type="match status" value="1"/>
</dbReference>
<sequence>MLGNLTGRAFQRALIVNRRKTACSIKFCKRVTTFRSIHSSVPRTFSNSPNDSTNNNSSPLKPVKDNNNNNKSNLSPSNSSKETPTSTSNHEEIESRQSEESTSQPPENGTTENVGEYLLRSPRKLRTSLPKLRSRLRKPISPYKPVIPPLFLKENYLSLKDNTNSFESIPYPLDDGIRDEILFSARANLLPIPKGDTVPARRGHLLLNCPIEGASFYLDSIVKSVAASLHADLLTFDRQDLMELTANMFSRKGNVTPWPLFPELKGFNPYIAASPYSTTSSFSSDDELEDDVFIDEEEGFESSPSISLPSTFGTALINGLVEAVQNQRYLGDQIMIIAGYSPSLFAMDKKSVANTNVPSHEIQWVSIDIFPNSALLAAFTHIAIPPPSSLERTQMLQKMIAKDKNVAIRHINVRTLKAMCASKGAYFKINSIKELSNLLTPLEGIDNDVWGFERIHRLVMNSIGIALSSQNILISHDPVYLDVEHLIQASNTLKANQKLRKDFVESATTNNDAISKGPEKLVSIVGIGDGKINLTNRKNLKKEDLDKYEKKLLNCVVDSENITVGFSDIHVAQSTVQTLQTLITLPLMRPQSFSYGVLSKHFISGVLLFGPPGTGKTMLAKAVAKESGSTVIDIKSSDVYDMYVGEGEKNVRAIFSLARKLSPCVIFLDELDAIFGSRRSDIHNGAHREIINQFMAEWDGLTSRNEGVLIMGATNRPFDLDDAILRRMPRRILVDLPTEKDREQILNLHLRDEKLDSSVSLENFAKITKLYSGSDLKNLCISAALAAVREDAEVEKSKTNSERDKSNNDVTNDNSGQSPQVRILRQHHFQTALKQVTPSCSEDMSSLTELRKWDGMYGDGAWNRKKRVKGIGFDGDVVHPSYKSQEL</sequence>
<dbReference type="InterPro" id="IPR027417">
    <property type="entry name" value="P-loop_NTPase"/>
</dbReference>
<dbReference type="InterPro" id="IPR041569">
    <property type="entry name" value="AAA_lid_3"/>
</dbReference>
<accession>A0A9W4SUT4</accession>
<evidence type="ECO:0000313" key="9">
    <source>
        <dbReference type="Proteomes" id="UP001153678"/>
    </source>
</evidence>
<dbReference type="SUPFAM" id="SSF52540">
    <property type="entry name" value="P-loop containing nucleoside triphosphate hydrolases"/>
    <property type="match status" value="1"/>
</dbReference>
<name>A0A9W4SUT4_9GLOM</name>
<dbReference type="InterPro" id="IPR003960">
    <property type="entry name" value="ATPase_AAA_CS"/>
</dbReference>
<dbReference type="OrthoDB" id="39734at2759"/>
<dbReference type="Pfam" id="PF17862">
    <property type="entry name" value="AAA_lid_3"/>
    <property type="match status" value="1"/>
</dbReference>
<dbReference type="PANTHER" id="PTHR45644">
    <property type="entry name" value="AAA ATPASE, PUTATIVE (AFU_ORTHOLOGUE AFUA_2G12920)-RELATED-RELATED"/>
    <property type="match status" value="1"/>
</dbReference>
<dbReference type="SMART" id="SM00382">
    <property type="entry name" value="AAA"/>
    <property type="match status" value="1"/>
</dbReference>
<keyword evidence="3" id="KW-1000">Mitochondrion outer membrane</keyword>
<dbReference type="InterPro" id="IPR056027">
    <property type="entry name" value="DUF7608"/>
</dbReference>
<evidence type="ECO:0000256" key="1">
    <source>
        <dbReference type="ARBA" id="ARBA00004572"/>
    </source>
</evidence>
<evidence type="ECO:0000256" key="5">
    <source>
        <dbReference type="ARBA" id="ARBA00023128"/>
    </source>
</evidence>
<evidence type="ECO:0000256" key="6">
    <source>
        <dbReference type="SAM" id="MobiDB-lite"/>
    </source>
</evidence>
<dbReference type="InterPro" id="IPR051701">
    <property type="entry name" value="Mito_OM_Translocase_MSP1"/>
</dbReference>
<dbReference type="PROSITE" id="PS00674">
    <property type="entry name" value="AAA"/>
    <property type="match status" value="1"/>
</dbReference>
<dbReference type="AlphaFoldDB" id="A0A9W4SUT4"/>
<evidence type="ECO:0000313" key="8">
    <source>
        <dbReference type="EMBL" id="CAI2179891.1"/>
    </source>
</evidence>
<evidence type="ECO:0000259" key="7">
    <source>
        <dbReference type="SMART" id="SM00382"/>
    </source>
</evidence>
<evidence type="ECO:0000256" key="2">
    <source>
        <dbReference type="ARBA" id="ARBA00022741"/>
    </source>
</evidence>
<dbReference type="Proteomes" id="UP001153678">
    <property type="component" value="Unassembled WGS sequence"/>
</dbReference>
<evidence type="ECO:0000256" key="4">
    <source>
        <dbReference type="ARBA" id="ARBA00022840"/>
    </source>
</evidence>
<dbReference type="InterPro" id="IPR003959">
    <property type="entry name" value="ATPase_AAA_core"/>
</dbReference>
<dbReference type="PANTHER" id="PTHR45644:SF56">
    <property type="entry name" value="AAA ATPASE, PUTATIVE (AFU_ORTHOLOGUE AFUA_2G12920)-RELATED"/>
    <property type="match status" value="1"/>
</dbReference>
<dbReference type="Pfam" id="PF24581">
    <property type="entry name" value="DUF7608"/>
    <property type="match status" value="1"/>
</dbReference>
<feature type="compositionally biased region" description="Polar residues" evidence="6">
    <location>
        <begin position="808"/>
        <end position="818"/>
    </location>
</feature>
<dbReference type="Gene3D" id="3.40.50.300">
    <property type="entry name" value="P-loop containing nucleotide triphosphate hydrolases"/>
    <property type="match status" value="1"/>
</dbReference>
<dbReference type="GO" id="GO:0016887">
    <property type="term" value="F:ATP hydrolysis activity"/>
    <property type="evidence" value="ECO:0007669"/>
    <property type="project" value="InterPro"/>
</dbReference>
<feature type="region of interest" description="Disordered" evidence="6">
    <location>
        <begin position="40"/>
        <end position="122"/>
    </location>
</feature>
<keyword evidence="9" id="KW-1185">Reference proteome</keyword>
<proteinExistence type="predicted"/>
<dbReference type="Pfam" id="PF00004">
    <property type="entry name" value="AAA"/>
    <property type="match status" value="1"/>
</dbReference>
<dbReference type="EMBL" id="CAMKVN010002169">
    <property type="protein sequence ID" value="CAI2179891.1"/>
    <property type="molecule type" value="Genomic_DNA"/>
</dbReference>
<keyword evidence="3" id="KW-0472">Membrane</keyword>
<comment type="subcellular location">
    <subcellularLocation>
        <location evidence="1">Mitochondrion outer membrane</location>
        <topology evidence="1">Single-pass membrane protein</topology>
    </subcellularLocation>
</comment>